<dbReference type="EMBL" id="JBHSWV010000463">
    <property type="protein sequence ID" value="MFC6767992.1"/>
    <property type="molecule type" value="Genomic_DNA"/>
</dbReference>
<evidence type="ECO:0000313" key="2">
    <source>
        <dbReference type="Proteomes" id="UP001596383"/>
    </source>
</evidence>
<dbReference type="Gene3D" id="3.40.720.10">
    <property type="entry name" value="Alkaline Phosphatase, subunit A"/>
    <property type="match status" value="1"/>
</dbReference>
<dbReference type="AlphaFoldDB" id="A0ABD5SSW2"/>
<organism evidence="1 2">
    <name type="scientific">Natrinema soli</name>
    <dbReference type="NCBI Taxonomy" id="1930624"/>
    <lineage>
        <taxon>Archaea</taxon>
        <taxon>Methanobacteriati</taxon>
        <taxon>Methanobacteriota</taxon>
        <taxon>Stenosarchaea group</taxon>
        <taxon>Halobacteria</taxon>
        <taxon>Halobacteriales</taxon>
        <taxon>Natrialbaceae</taxon>
        <taxon>Natrinema</taxon>
    </lineage>
</organism>
<keyword evidence="2" id="KW-1185">Reference proteome</keyword>
<comment type="caution">
    <text evidence="1">The sequence shown here is derived from an EMBL/GenBank/DDBJ whole genome shotgun (WGS) entry which is preliminary data.</text>
</comment>
<sequence>TRDALVNLLDVYATVLDLAGIESDHRRGVSFRPLLSSDPIAREPRVNALLEYHGISKRRALALEEDGYDTAPVDRDRYGIATADCYYFEGPFGTELLGDCDPAVLESELEGLIADLETRDGLGEADLSGLESQLEDLGYL</sequence>
<dbReference type="InterPro" id="IPR017850">
    <property type="entry name" value="Alkaline_phosphatase_core_sf"/>
</dbReference>
<reference evidence="1 2" key="1">
    <citation type="journal article" date="2019" name="Int. J. Syst. Evol. Microbiol.">
        <title>The Global Catalogue of Microorganisms (GCM) 10K type strain sequencing project: providing services to taxonomists for standard genome sequencing and annotation.</title>
        <authorList>
            <consortium name="The Broad Institute Genomics Platform"/>
            <consortium name="The Broad Institute Genome Sequencing Center for Infectious Disease"/>
            <person name="Wu L."/>
            <person name="Ma J."/>
        </authorList>
    </citation>
    <scope>NUCLEOTIDE SEQUENCE [LARGE SCALE GENOMIC DNA]</scope>
    <source>
        <strain evidence="1 2">LMG 29247</strain>
    </source>
</reference>
<feature type="non-terminal residue" evidence="1">
    <location>
        <position position="1"/>
    </location>
</feature>
<evidence type="ECO:0000313" key="1">
    <source>
        <dbReference type="EMBL" id="MFC6767992.1"/>
    </source>
</evidence>
<dbReference type="Proteomes" id="UP001596383">
    <property type="component" value="Unassembled WGS sequence"/>
</dbReference>
<name>A0ABD5SSW2_9EURY</name>
<proteinExistence type="predicted"/>
<protein>
    <submittedName>
        <fullName evidence="1">Sulfatase</fullName>
    </submittedName>
</protein>
<gene>
    <name evidence="1" type="ORF">ACFQE6_24235</name>
</gene>
<accession>A0ABD5SSW2</accession>
<dbReference type="SUPFAM" id="SSF53649">
    <property type="entry name" value="Alkaline phosphatase-like"/>
    <property type="match status" value="1"/>
</dbReference>